<protein>
    <submittedName>
        <fullName evidence="1">Uncharacterized protein</fullName>
    </submittedName>
</protein>
<dbReference type="EMBL" id="JBHEZZ010000005">
    <property type="protein sequence ID" value="MFC1402077.1"/>
    <property type="molecule type" value="Genomic_DNA"/>
</dbReference>
<name>A0ABV6UKU8_9ACTN</name>
<gene>
    <name evidence="1" type="ORF">ACEZDJ_12345</name>
</gene>
<keyword evidence="2" id="KW-1185">Reference proteome</keyword>
<organism evidence="1 2">
    <name type="scientific">Streptacidiphilus cavernicola</name>
    <dbReference type="NCBI Taxonomy" id="3342716"/>
    <lineage>
        <taxon>Bacteria</taxon>
        <taxon>Bacillati</taxon>
        <taxon>Actinomycetota</taxon>
        <taxon>Actinomycetes</taxon>
        <taxon>Kitasatosporales</taxon>
        <taxon>Streptomycetaceae</taxon>
        <taxon>Streptacidiphilus</taxon>
    </lineage>
</organism>
<proteinExistence type="predicted"/>
<reference evidence="1 2" key="1">
    <citation type="submission" date="2024-09" db="EMBL/GenBank/DDBJ databases">
        <authorList>
            <person name="Lee S.D."/>
        </authorList>
    </citation>
    <scope>NUCLEOTIDE SEQUENCE [LARGE SCALE GENOMIC DNA]</scope>
    <source>
        <strain evidence="1 2">N1-5</strain>
    </source>
</reference>
<comment type="caution">
    <text evidence="1">The sequence shown here is derived from an EMBL/GenBank/DDBJ whole genome shotgun (WGS) entry which is preliminary data.</text>
</comment>
<dbReference type="RefSeq" id="WP_030252749.1">
    <property type="nucleotide sequence ID" value="NZ_JBHEZZ010000005.1"/>
</dbReference>
<dbReference type="Proteomes" id="UP001592528">
    <property type="component" value="Unassembled WGS sequence"/>
</dbReference>
<sequence length="107" mass="11526">MAEARIEEDPGRIDPDDMAAIIGALDSIAVTAETEPSPTTDTAQDWTLTLHWLQNGPVSSDTEAALPQILTRIREHYTLKGATPPARLELHDSDHHILATVTPPGAP</sequence>
<accession>A0ABV6UKU8</accession>
<evidence type="ECO:0000313" key="1">
    <source>
        <dbReference type="EMBL" id="MFC1402077.1"/>
    </source>
</evidence>
<evidence type="ECO:0000313" key="2">
    <source>
        <dbReference type="Proteomes" id="UP001592528"/>
    </source>
</evidence>